<evidence type="ECO:0000313" key="1">
    <source>
        <dbReference type="EMBL" id="OPZ90827.1"/>
    </source>
</evidence>
<proteinExistence type="predicted"/>
<name>A0A1V5MC68_UNCT6</name>
<dbReference type="AlphaFoldDB" id="A0A1V5MC68"/>
<reference evidence="1" key="1">
    <citation type="submission" date="2017-02" db="EMBL/GenBank/DDBJ databases">
        <title>Delving into the versatile metabolic prowess of the omnipresent phylum Bacteroidetes.</title>
        <authorList>
            <person name="Nobu M.K."/>
            <person name="Mei R."/>
            <person name="Narihiro T."/>
            <person name="Kuroda K."/>
            <person name="Liu W.-T."/>
        </authorList>
    </citation>
    <scope>NUCLEOTIDE SEQUENCE</scope>
    <source>
        <strain evidence="1">ADurb.Bin417</strain>
    </source>
</reference>
<dbReference type="Proteomes" id="UP000485484">
    <property type="component" value="Unassembled WGS sequence"/>
</dbReference>
<gene>
    <name evidence="1" type="ORF">BWY73_01235</name>
</gene>
<comment type="caution">
    <text evidence="1">The sequence shown here is derived from an EMBL/GenBank/DDBJ whole genome shotgun (WGS) entry which is preliminary data.</text>
</comment>
<sequence>MDFGQEEEKVDVAGIFVQRGAGFLHDVGQGEARRVLVVQLAHEADQAGAELASGQGVRCAVQEKSDLGYSLRGPAPGLGDVGQHVQGAERAAIQFGRPLGPESRLFQVARVEQ</sequence>
<organism evidence="1">
    <name type="scientific">candidate division TA06 bacterium ADurb.Bin417</name>
    <dbReference type="NCBI Taxonomy" id="1852828"/>
    <lineage>
        <taxon>Bacteria</taxon>
        <taxon>Bacteria division TA06</taxon>
    </lineage>
</organism>
<dbReference type="EMBL" id="MWAK01000225">
    <property type="protein sequence ID" value="OPZ90827.1"/>
    <property type="molecule type" value="Genomic_DNA"/>
</dbReference>
<protein>
    <submittedName>
        <fullName evidence="1">Uncharacterized protein</fullName>
    </submittedName>
</protein>
<accession>A0A1V5MC68</accession>